<keyword evidence="4" id="KW-0687">Ribonucleoprotein</keyword>
<evidence type="ECO:0000256" key="1">
    <source>
        <dbReference type="ARBA" id="ARBA00002633"/>
    </source>
</evidence>
<organism evidence="7 8">
    <name type="scientific">Candidatus Caccoplasma merdipullorum</name>
    <dbReference type="NCBI Taxonomy" id="2840718"/>
    <lineage>
        <taxon>Bacteria</taxon>
        <taxon>Pseudomonadati</taxon>
        <taxon>Bacteroidota</taxon>
        <taxon>Bacteroidia</taxon>
        <taxon>Bacteroidales</taxon>
        <taxon>Bacteroidaceae</taxon>
        <taxon>Bacteroidaceae incertae sedis</taxon>
        <taxon>Candidatus Caccoplasma</taxon>
    </lineage>
</organism>
<dbReference type="InterPro" id="IPR043141">
    <property type="entry name" value="Ribosomal_uL10-like_sf"/>
</dbReference>
<name>A0A9D9E4H4_9BACT</name>
<dbReference type="SUPFAM" id="SSF160369">
    <property type="entry name" value="Ribosomal protein L10-like"/>
    <property type="match status" value="1"/>
</dbReference>
<dbReference type="InterPro" id="IPR001790">
    <property type="entry name" value="Ribosomal_uL10"/>
</dbReference>
<dbReference type="InterPro" id="IPR047865">
    <property type="entry name" value="Ribosomal_uL10_bac_type"/>
</dbReference>
<comment type="caution">
    <text evidence="7">The sequence shown here is derived from an EMBL/GenBank/DDBJ whole genome shotgun (WGS) entry which is preliminary data.</text>
</comment>
<gene>
    <name evidence="7" type="ORF">IAC54_03845</name>
</gene>
<evidence type="ECO:0000256" key="6">
    <source>
        <dbReference type="ARBA" id="ARBA00035502"/>
    </source>
</evidence>
<evidence type="ECO:0000256" key="2">
    <source>
        <dbReference type="ARBA" id="ARBA00008889"/>
    </source>
</evidence>
<comment type="function">
    <text evidence="1">Forms part of the ribosomal stalk, playing a central role in the interaction of the ribosome with GTP-bound translation factors.</text>
</comment>
<dbReference type="Gene3D" id="3.30.70.1730">
    <property type="match status" value="1"/>
</dbReference>
<keyword evidence="3 7" id="KW-0689">Ribosomal protein</keyword>
<sequence>MKKEDKAIIIGKIEATLKEYSHFYLADTTSLDAEATSQLRRACFGQDIKLMVVKNKLLHKAMENLDTDYTPIYAALKGSTALLLSNTGNAPAKLIKEFSKKNDKVRYKAAYVEESFYGEDQLETLVAIKSKNELIAEVIAMLEAPMQGVISALESGANTIHGVLDTLEKK</sequence>
<dbReference type="GO" id="GO:1990904">
    <property type="term" value="C:ribonucleoprotein complex"/>
    <property type="evidence" value="ECO:0007669"/>
    <property type="project" value="UniProtKB-KW"/>
</dbReference>
<dbReference type="GO" id="GO:0005840">
    <property type="term" value="C:ribosome"/>
    <property type="evidence" value="ECO:0007669"/>
    <property type="project" value="UniProtKB-KW"/>
</dbReference>
<dbReference type="Pfam" id="PF00466">
    <property type="entry name" value="Ribosomal_L10"/>
    <property type="match status" value="1"/>
</dbReference>
<dbReference type="Proteomes" id="UP000823636">
    <property type="component" value="Unassembled WGS sequence"/>
</dbReference>
<accession>A0A9D9E4H4</accession>
<comment type="similarity">
    <text evidence="2">Belongs to the universal ribosomal protein uL10 family.</text>
</comment>
<dbReference type="PANTHER" id="PTHR11560">
    <property type="entry name" value="39S RIBOSOMAL PROTEIN L10, MITOCHONDRIAL"/>
    <property type="match status" value="1"/>
</dbReference>
<reference evidence="7" key="2">
    <citation type="journal article" date="2021" name="PeerJ">
        <title>Extensive microbial diversity within the chicken gut microbiome revealed by metagenomics and culture.</title>
        <authorList>
            <person name="Gilroy R."/>
            <person name="Ravi A."/>
            <person name="Getino M."/>
            <person name="Pursley I."/>
            <person name="Horton D.L."/>
            <person name="Alikhan N.F."/>
            <person name="Baker D."/>
            <person name="Gharbi K."/>
            <person name="Hall N."/>
            <person name="Watson M."/>
            <person name="Adriaenssens E.M."/>
            <person name="Foster-Nyarko E."/>
            <person name="Jarju S."/>
            <person name="Secka A."/>
            <person name="Antonio M."/>
            <person name="Oren A."/>
            <person name="Chaudhuri R.R."/>
            <person name="La Ragione R."/>
            <person name="Hildebrand F."/>
            <person name="Pallen M.J."/>
        </authorList>
    </citation>
    <scope>NUCLEOTIDE SEQUENCE</scope>
    <source>
        <strain evidence="7">G3-4614</strain>
    </source>
</reference>
<evidence type="ECO:0000313" key="7">
    <source>
        <dbReference type="EMBL" id="MBO8438016.1"/>
    </source>
</evidence>
<evidence type="ECO:0000313" key="8">
    <source>
        <dbReference type="Proteomes" id="UP000823636"/>
    </source>
</evidence>
<evidence type="ECO:0000256" key="5">
    <source>
        <dbReference type="ARBA" id="ARBA00035202"/>
    </source>
</evidence>
<reference evidence="7" key="1">
    <citation type="submission" date="2020-10" db="EMBL/GenBank/DDBJ databases">
        <authorList>
            <person name="Gilroy R."/>
        </authorList>
    </citation>
    <scope>NUCLEOTIDE SEQUENCE</scope>
    <source>
        <strain evidence="7">G3-4614</strain>
    </source>
</reference>
<protein>
    <recommendedName>
        <fullName evidence="5">Large ribosomal subunit protein uL10</fullName>
    </recommendedName>
    <alternativeName>
        <fullName evidence="6">50S ribosomal protein L10</fullName>
    </alternativeName>
</protein>
<proteinExistence type="inferred from homology"/>
<dbReference type="AlphaFoldDB" id="A0A9D9E4H4"/>
<dbReference type="NCBIfam" id="NF000955">
    <property type="entry name" value="PRK00099.1-1"/>
    <property type="match status" value="1"/>
</dbReference>
<evidence type="ECO:0000256" key="3">
    <source>
        <dbReference type="ARBA" id="ARBA00022980"/>
    </source>
</evidence>
<dbReference type="CDD" id="cd05797">
    <property type="entry name" value="Ribosomal_L10"/>
    <property type="match status" value="1"/>
</dbReference>
<evidence type="ECO:0000256" key="4">
    <source>
        <dbReference type="ARBA" id="ARBA00023274"/>
    </source>
</evidence>
<dbReference type="EMBL" id="JADIMW010000039">
    <property type="protein sequence ID" value="MBO8438016.1"/>
    <property type="molecule type" value="Genomic_DNA"/>
</dbReference>